<keyword evidence="14" id="KW-1185">Reference proteome</keyword>
<reference evidence="13 14" key="1">
    <citation type="journal article" date="2013" name="Int. J. Syst. Evol. Microbiol.">
        <title>Celerinatantimonas yamalensis sp. nov., a cold-adapted diazotrophic bacterium from a cold permafrost brine.</title>
        <authorList>
            <person name="Shcherbakova V."/>
            <person name="Chuvilskaya N."/>
            <person name="Rivkina E."/>
            <person name="Demidov N."/>
            <person name="Uchaeva V."/>
            <person name="Suetin S."/>
            <person name="Suzina N."/>
            <person name="Gilichinsky D."/>
        </authorList>
    </citation>
    <scope>NUCLEOTIDE SEQUENCE [LARGE SCALE GENOMIC DNA]</scope>
    <source>
        <strain evidence="13 14">C7</strain>
    </source>
</reference>
<keyword evidence="3" id="KW-1003">Cell membrane</keyword>
<keyword evidence="9 13" id="KW-0378">Hydrolase</keyword>
<feature type="transmembrane region" description="Helical" evidence="10">
    <location>
        <begin position="265"/>
        <end position="287"/>
    </location>
</feature>
<evidence type="ECO:0000256" key="4">
    <source>
        <dbReference type="ARBA" id="ARBA00022519"/>
    </source>
</evidence>
<dbReference type="Pfam" id="PF06750">
    <property type="entry name" value="A24_N_bact"/>
    <property type="match status" value="1"/>
</dbReference>
<evidence type="ECO:0000256" key="9">
    <source>
        <dbReference type="RuleBase" id="RU003794"/>
    </source>
</evidence>
<evidence type="ECO:0000313" key="13">
    <source>
        <dbReference type="EMBL" id="MFM2484801.1"/>
    </source>
</evidence>
<keyword evidence="4" id="KW-0997">Cell inner membrane</keyword>
<dbReference type="Proteomes" id="UP001629953">
    <property type="component" value="Unassembled WGS sequence"/>
</dbReference>
<keyword evidence="5 9" id="KW-0812">Transmembrane</keyword>
<feature type="transmembrane region" description="Helical" evidence="10">
    <location>
        <begin position="224"/>
        <end position="253"/>
    </location>
</feature>
<evidence type="ECO:0000256" key="2">
    <source>
        <dbReference type="ARBA" id="ARBA00005801"/>
    </source>
</evidence>
<proteinExistence type="inferred from homology"/>
<comment type="function">
    <text evidence="9">Plays an essential role in type IV pili and type II pseudopili formation by proteolytically removing the leader sequence from substrate proteins and subsequently monomethylating the alpha-amino group of the newly exposed N-terminal phenylalanine.</text>
</comment>
<evidence type="ECO:0000256" key="7">
    <source>
        <dbReference type="ARBA" id="ARBA00023136"/>
    </source>
</evidence>
<dbReference type="EC" id="3.4.23.43" evidence="9"/>
<keyword evidence="6 10" id="KW-1133">Transmembrane helix</keyword>
<accession>A0ABW9G559</accession>
<dbReference type="InterPro" id="IPR000045">
    <property type="entry name" value="Prepilin_IV_endopep_pep"/>
</dbReference>
<feature type="domain" description="Prepilin type IV endopeptidase peptidase" evidence="11">
    <location>
        <begin position="140"/>
        <end position="249"/>
    </location>
</feature>
<dbReference type="Gene3D" id="1.20.120.1220">
    <property type="match status" value="1"/>
</dbReference>
<dbReference type="GO" id="GO:0016787">
    <property type="term" value="F:hydrolase activity"/>
    <property type="evidence" value="ECO:0007669"/>
    <property type="project" value="UniProtKB-KW"/>
</dbReference>
<evidence type="ECO:0000313" key="14">
    <source>
        <dbReference type="Proteomes" id="UP001629953"/>
    </source>
</evidence>
<comment type="caution">
    <text evidence="13">The sequence shown here is derived from an EMBL/GenBank/DDBJ whole genome shotgun (WGS) entry which is preliminary data.</text>
</comment>
<evidence type="ECO:0000259" key="12">
    <source>
        <dbReference type="Pfam" id="PF06750"/>
    </source>
</evidence>
<protein>
    <recommendedName>
        <fullName evidence="9">Prepilin leader peptidase/N-methyltransferase</fullName>
        <ecNumber evidence="9">2.1.1.-</ecNumber>
        <ecNumber evidence="9">3.4.23.43</ecNumber>
    </recommendedName>
</protein>
<dbReference type="RefSeq" id="WP_408622989.1">
    <property type="nucleotide sequence ID" value="NZ_JBEQCT010000002.1"/>
</dbReference>
<dbReference type="EMBL" id="JBEQCT010000002">
    <property type="protein sequence ID" value="MFM2484801.1"/>
    <property type="molecule type" value="Genomic_DNA"/>
</dbReference>
<keyword evidence="9" id="KW-0808">Transferase</keyword>
<dbReference type="InterPro" id="IPR014032">
    <property type="entry name" value="Peptidase_A24A_bac"/>
</dbReference>
<name>A0ABW9G559_9GAMM</name>
<comment type="catalytic activity">
    <reaction evidence="9">
        <text>Typically cleaves a -Gly-|-Phe- bond to release an N-terminal, basic peptide of 5-8 residues from type IV prepilin, and then N-methylates the new N-terminal amino group, the methyl donor being S-adenosyl-L-methionine.</text>
        <dbReference type="EC" id="3.4.23.43"/>
    </reaction>
</comment>
<dbReference type="PRINTS" id="PR00864">
    <property type="entry name" value="PREPILNPTASE"/>
</dbReference>
<keyword evidence="9" id="KW-0489">Methyltransferase</keyword>
<keyword evidence="9" id="KW-0511">Multifunctional enzyme</keyword>
<evidence type="ECO:0000256" key="5">
    <source>
        <dbReference type="ARBA" id="ARBA00022692"/>
    </source>
</evidence>
<comment type="similarity">
    <text evidence="2 8">Belongs to the peptidase A24 family.</text>
</comment>
<feature type="domain" description="Prepilin peptidase A24 N-terminal" evidence="12">
    <location>
        <begin position="21"/>
        <end position="130"/>
    </location>
</feature>
<gene>
    <name evidence="13" type="ORF">ABUE30_06930</name>
</gene>
<dbReference type="PANTHER" id="PTHR30487">
    <property type="entry name" value="TYPE 4 PREPILIN-LIKE PROTEINS LEADER PEPTIDE-PROCESSING ENZYME"/>
    <property type="match status" value="1"/>
</dbReference>
<dbReference type="PANTHER" id="PTHR30487:SF0">
    <property type="entry name" value="PREPILIN LEADER PEPTIDASE_N-METHYLTRANSFERASE-RELATED"/>
    <property type="match status" value="1"/>
</dbReference>
<feature type="transmembrane region" description="Helical" evidence="10">
    <location>
        <begin position="136"/>
        <end position="158"/>
    </location>
</feature>
<keyword evidence="9" id="KW-0645">Protease</keyword>
<evidence type="ECO:0000256" key="6">
    <source>
        <dbReference type="ARBA" id="ARBA00022989"/>
    </source>
</evidence>
<dbReference type="Pfam" id="PF01478">
    <property type="entry name" value="Peptidase_A24"/>
    <property type="match status" value="1"/>
</dbReference>
<sequence>MAHLTILWQQFPILFLILSSVLALVIGSFLNVVIYRLPLMLKRQWRADCQQFLGELEDEPALPEGIFNLSLPRSSCPHCQHKIAFWQNVPLISWLLLRGHCHYCKHPISWRYPLVELLSLLLVMLAFLQFSLTGKWLFACLFSLTLLTLAVIDLRTMLLPDQLTLPLLWIGLLVNSHHLFVSLHQAIWGAALGYLCLWSLYWGFKLLTGKEGMGYGDFKLLAAIGAWLGWASLPMVLLLSSASGALFGIWLLILRRSKRQTPLPFGPFLTLGALCYLLYGPTLSYSYGLLIGG</sequence>
<evidence type="ECO:0000259" key="11">
    <source>
        <dbReference type="Pfam" id="PF01478"/>
    </source>
</evidence>
<dbReference type="InterPro" id="IPR010627">
    <property type="entry name" value="Prepilin_pept_A24_N"/>
</dbReference>
<keyword evidence="7 10" id="KW-0472">Membrane</keyword>
<evidence type="ECO:0000256" key="10">
    <source>
        <dbReference type="SAM" id="Phobius"/>
    </source>
</evidence>
<organism evidence="13 14">
    <name type="scientific">Celerinatantimonas yamalensis</name>
    <dbReference type="NCBI Taxonomy" id="559956"/>
    <lineage>
        <taxon>Bacteria</taxon>
        <taxon>Pseudomonadati</taxon>
        <taxon>Pseudomonadota</taxon>
        <taxon>Gammaproteobacteria</taxon>
        <taxon>Celerinatantimonadaceae</taxon>
        <taxon>Celerinatantimonas</taxon>
    </lineage>
</organism>
<feature type="transmembrane region" description="Helical" evidence="10">
    <location>
        <begin position="112"/>
        <end position="130"/>
    </location>
</feature>
<dbReference type="EC" id="2.1.1.-" evidence="9"/>
<evidence type="ECO:0000256" key="1">
    <source>
        <dbReference type="ARBA" id="ARBA00004429"/>
    </source>
</evidence>
<evidence type="ECO:0000256" key="3">
    <source>
        <dbReference type="ARBA" id="ARBA00022475"/>
    </source>
</evidence>
<comment type="subcellular location">
    <subcellularLocation>
        <location evidence="1">Cell inner membrane</location>
        <topology evidence="1">Multi-pass membrane protein</topology>
    </subcellularLocation>
    <subcellularLocation>
        <location evidence="9">Cell membrane</location>
        <topology evidence="9">Multi-pass membrane protein</topology>
    </subcellularLocation>
</comment>
<feature type="transmembrane region" description="Helical" evidence="10">
    <location>
        <begin position="12"/>
        <end position="37"/>
    </location>
</feature>
<evidence type="ECO:0000256" key="8">
    <source>
        <dbReference type="RuleBase" id="RU003793"/>
    </source>
</evidence>
<dbReference type="InterPro" id="IPR050882">
    <property type="entry name" value="Prepilin_peptidase/N-MTase"/>
</dbReference>
<feature type="transmembrane region" description="Helical" evidence="10">
    <location>
        <begin position="179"/>
        <end position="204"/>
    </location>
</feature>